<accession>A0ABX7XQM3</accession>
<protein>
    <submittedName>
        <fullName evidence="2">SprT-like domain-containing protein</fullName>
    </submittedName>
</protein>
<organism evidence="2 3">
    <name type="scientific">Prevotella melaninogenica</name>
    <dbReference type="NCBI Taxonomy" id="28132"/>
    <lineage>
        <taxon>Bacteria</taxon>
        <taxon>Pseudomonadati</taxon>
        <taxon>Bacteroidota</taxon>
        <taxon>Bacteroidia</taxon>
        <taxon>Bacteroidales</taxon>
        <taxon>Prevotellaceae</taxon>
        <taxon>Prevotella</taxon>
    </lineage>
</organism>
<evidence type="ECO:0000313" key="2">
    <source>
        <dbReference type="EMBL" id="QUB75958.1"/>
    </source>
</evidence>
<feature type="domain" description="SprT-like" evidence="1">
    <location>
        <begin position="10"/>
        <end position="115"/>
    </location>
</feature>
<proteinExistence type="predicted"/>
<keyword evidence="3" id="KW-1185">Reference proteome</keyword>
<dbReference type="InterPro" id="IPR044245">
    <property type="entry name" value="Spartan"/>
</dbReference>
<gene>
    <name evidence="2" type="ORF">J5A58_02850</name>
</gene>
<name>A0ABX7XQM3_9BACT</name>
<dbReference type="EMBL" id="CP072361">
    <property type="protein sequence ID" value="QUB75958.1"/>
    <property type="molecule type" value="Genomic_DNA"/>
</dbReference>
<dbReference type="RefSeq" id="WP_211807953.1">
    <property type="nucleotide sequence ID" value="NZ_CP072361.1"/>
</dbReference>
<reference evidence="2 3" key="1">
    <citation type="submission" date="2021-03" db="EMBL/GenBank/DDBJ databases">
        <title>Human Oral Microbial Genomes.</title>
        <authorList>
            <person name="Johnston C.D."/>
            <person name="Chen T."/>
            <person name="Dewhirst F.E."/>
        </authorList>
    </citation>
    <scope>NUCLEOTIDE SEQUENCE [LARGE SCALE GENOMIC DNA]</scope>
    <source>
        <strain evidence="2 3">F0054</strain>
    </source>
</reference>
<dbReference type="PANTHER" id="PTHR21220">
    <property type="entry name" value="DNA-DEPENDENT METALLOPROTEASE SPRTN"/>
    <property type="match status" value="1"/>
</dbReference>
<evidence type="ECO:0000313" key="3">
    <source>
        <dbReference type="Proteomes" id="UP000682195"/>
    </source>
</evidence>
<dbReference type="Proteomes" id="UP000682195">
    <property type="component" value="Chromosome 1"/>
</dbReference>
<evidence type="ECO:0000259" key="1">
    <source>
        <dbReference type="Pfam" id="PF10263"/>
    </source>
</evidence>
<dbReference type="Pfam" id="PF10263">
    <property type="entry name" value="SprT-like"/>
    <property type="match status" value="1"/>
</dbReference>
<dbReference type="PANTHER" id="PTHR21220:SF0">
    <property type="entry name" value="DNA-DEPENDENT METALLOPROTEASE SPRTN"/>
    <property type="match status" value="1"/>
</dbReference>
<sequence length="215" mass="25137">MNVEFTEEYLEQAFEYYNELIFDGKLPVPWLRWSHSKTRLGVMKCKGMSKLGRTRIYDFTISISDYYELTKEQLEDVLIHEMIHLSILSAGIEDTSPHGIVFRGMMDKINRTFSRDITISARKQKLQPRVAQQSKDYLVLAFETKDGRYYLSSVNPSAVEKLISTLERVGELVHYTCYHSQDEFFQTLPRVRSLRGKPVSKEVYTTMIAKMKLLK</sequence>
<dbReference type="InterPro" id="IPR006640">
    <property type="entry name" value="SprT-like_domain"/>
</dbReference>